<proteinExistence type="predicted"/>
<evidence type="ECO:0000313" key="1">
    <source>
        <dbReference type="EMBL" id="JAD68588.1"/>
    </source>
</evidence>
<organism evidence="1">
    <name type="scientific">Arundo donax</name>
    <name type="common">Giant reed</name>
    <name type="synonym">Donax arundinaceus</name>
    <dbReference type="NCBI Taxonomy" id="35708"/>
    <lineage>
        <taxon>Eukaryota</taxon>
        <taxon>Viridiplantae</taxon>
        <taxon>Streptophyta</taxon>
        <taxon>Embryophyta</taxon>
        <taxon>Tracheophyta</taxon>
        <taxon>Spermatophyta</taxon>
        <taxon>Magnoliopsida</taxon>
        <taxon>Liliopsida</taxon>
        <taxon>Poales</taxon>
        <taxon>Poaceae</taxon>
        <taxon>PACMAD clade</taxon>
        <taxon>Arundinoideae</taxon>
        <taxon>Arundineae</taxon>
        <taxon>Arundo</taxon>
    </lineage>
</organism>
<name>A0A0A9C2D0_ARUDO</name>
<sequence length="26" mass="3076">MDIQFNCGAYYCLEHTSMPPYYLTTN</sequence>
<reference evidence="1" key="2">
    <citation type="journal article" date="2015" name="Data Brief">
        <title>Shoot transcriptome of the giant reed, Arundo donax.</title>
        <authorList>
            <person name="Barrero R.A."/>
            <person name="Guerrero F.D."/>
            <person name="Moolhuijzen P."/>
            <person name="Goolsby J.A."/>
            <person name="Tidwell J."/>
            <person name="Bellgard S.E."/>
            <person name="Bellgard M.I."/>
        </authorList>
    </citation>
    <scope>NUCLEOTIDE SEQUENCE</scope>
    <source>
        <tissue evidence="1">Shoot tissue taken approximately 20 cm above the soil surface</tissue>
    </source>
</reference>
<dbReference type="EMBL" id="GBRH01229307">
    <property type="protein sequence ID" value="JAD68588.1"/>
    <property type="molecule type" value="Transcribed_RNA"/>
</dbReference>
<dbReference type="AlphaFoldDB" id="A0A0A9C2D0"/>
<protein>
    <submittedName>
        <fullName evidence="1">Uncharacterized protein</fullName>
    </submittedName>
</protein>
<reference evidence="1" key="1">
    <citation type="submission" date="2014-09" db="EMBL/GenBank/DDBJ databases">
        <authorList>
            <person name="Magalhaes I.L.F."/>
            <person name="Oliveira U."/>
            <person name="Santos F.R."/>
            <person name="Vidigal T.H.D.A."/>
            <person name="Brescovit A.D."/>
            <person name="Santos A.J."/>
        </authorList>
    </citation>
    <scope>NUCLEOTIDE SEQUENCE</scope>
    <source>
        <tissue evidence="1">Shoot tissue taken approximately 20 cm above the soil surface</tissue>
    </source>
</reference>
<accession>A0A0A9C2D0</accession>